<reference evidence="4 5" key="1">
    <citation type="submission" date="2013-09" db="EMBL/GenBank/DDBJ databases">
        <title>Whole genome shotgun sequence of Novosphingobium tardaugens NBRC 16725.</title>
        <authorList>
            <person name="Isaki S."/>
            <person name="Hosoyama A."/>
            <person name="Tsuchikane K."/>
            <person name="Katsumata H."/>
            <person name="Ando Y."/>
            <person name="Yamazaki S."/>
            <person name="Fujita N."/>
        </authorList>
    </citation>
    <scope>NUCLEOTIDE SEQUENCE [LARGE SCALE GENOMIC DNA]</scope>
    <source>
        <strain evidence="4 5">NBRC 16725</strain>
    </source>
</reference>
<name>U2YL42_9SPHN</name>
<dbReference type="InterPro" id="IPR001424">
    <property type="entry name" value="SOD_Cu_Zn_dom"/>
</dbReference>
<accession>U2YL42</accession>
<dbReference type="GO" id="GO:0006801">
    <property type="term" value="P:superoxide metabolic process"/>
    <property type="evidence" value="ECO:0007669"/>
    <property type="project" value="InterPro"/>
</dbReference>
<evidence type="ECO:0000256" key="1">
    <source>
        <dbReference type="ARBA" id="ARBA00010457"/>
    </source>
</evidence>
<dbReference type="SUPFAM" id="SSF49329">
    <property type="entry name" value="Cu,Zn superoxide dismutase-like"/>
    <property type="match status" value="1"/>
</dbReference>
<evidence type="ECO:0000256" key="2">
    <source>
        <dbReference type="SAM" id="SignalP"/>
    </source>
</evidence>
<feature type="chain" id="PRO_5030177737" evidence="2">
    <location>
        <begin position="24"/>
        <end position="175"/>
    </location>
</feature>
<evidence type="ECO:0000259" key="3">
    <source>
        <dbReference type="Pfam" id="PF00080"/>
    </source>
</evidence>
<dbReference type="EMBL" id="BASZ01000005">
    <property type="protein sequence ID" value="GAD49082.1"/>
    <property type="molecule type" value="Genomic_DNA"/>
</dbReference>
<keyword evidence="5" id="KW-1185">Reference proteome</keyword>
<organism evidence="4 5">
    <name type="scientific">Caenibius tardaugens NBRC 16725</name>
    <dbReference type="NCBI Taxonomy" id="1219035"/>
    <lineage>
        <taxon>Bacteria</taxon>
        <taxon>Pseudomonadati</taxon>
        <taxon>Pseudomonadota</taxon>
        <taxon>Alphaproteobacteria</taxon>
        <taxon>Sphingomonadales</taxon>
        <taxon>Erythrobacteraceae</taxon>
        <taxon>Caenibius</taxon>
    </lineage>
</organism>
<dbReference type="Pfam" id="PF00080">
    <property type="entry name" value="Sod_Cu"/>
    <property type="match status" value="1"/>
</dbReference>
<evidence type="ECO:0000313" key="4">
    <source>
        <dbReference type="EMBL" id="GAD49082.1"/>
    </source>
</evidence>
<dbReference type="PANTHER" id="PTHR10003">
    <property type="entry name" value="SUPEROXIDE DISMUTASE CU-ZN -RELATED"/>
    <property type="match status" value="1"/>
</dbReference>
<dbReference type="PROSITE" id="PS51257">
    <property type="entry name" value="PROKAR_LIPOPROTEIN"/>
    <property type="match status" value="1"/>
</dbReference>
<dbReference type="Gene3D" id="2.60.40.200">
    <property type="entry name" value="Superoxide dismutase, copper/zinc binding domain"/>
    <property type="match status" value="1"/>
</dbReference>
<gene>
    <name evidence="4" type="primary">sodC</name>
    <name evidence="4" type="ORF">NT2_05_00030</name>
</gene>
<dbReference type="eggNOG" id="COG2032">
    <property type="taxonomic scope" value="Bacteria"/>
</dbReference>
<dbReference type="InterPro" id="IPR036423">
    <property type="entry name" value="SOD-like_Cu/Zn_dom_sf"/>
</dbReference>
<feature type="domain" description="Superoxide dismutase copper/zinc binding" evidence="3">
    <location>
        <begin position="43"/>
        <end position="171"/>
    </location>
</feature>
<dbReference type="InterPro" id="IPR024134">
    <property type="entry name" value="SOD_Cu/Zn_/chaperone"/>
</dbReference>
<keyword evidence="2" id="KW-0732">Signal</keyword>
<dbReference type="AlphaFoldDB" id="U2YL42"/>
<evidence type="ECO:0000313" key="5">
    <source>
        <dbReference type="Proteomes" id="UP000016568"/>
    </source>
</evidence>
<sequence length="175" mass="17301">MMRKAFVVAAPLALMACTTVAEAPKDAELGSAAISLADGSAAGTASLIESGNHLSLVIKVAGISAGPHGVHLHTAGLCDAPQFTTAGGHLNPGAKQHGADNPMGSHLGDLPNIAVGADGTGSLTYSLHGDRAAILADIFDSDGTAIVVHAGPDDYKTDPAGNSGGRIACGVFKRG</sequence>
<dbReference type="KEGG" id="ntd:EGO55_11220"/>
<dbReference type="GO" id="GO:0005507">
    <property type="term" value="F:copper ion binding"/>
    <property type="evidence" value="ECO:0007669"/>
    <property type="project" value="InterPro"/>
</dbReference>
<dbReference type="Proteomes" id="UP000016568">
    <property type="component" value="Unassembled WGS sequence"/>
</dbReference>
<comment type="caution">
    <text evidence="4">The sequence shown here is derived from an EMBL/GenBank/DDBJ whole genome shotgun (WGS) entry which is preliminary data.</text>
</comment>
<proteinExistence type="inferred from homology"/>
<dbReference type="RefSeq" id="WP_021689989.1">
    <property type="nucleotide sequence ID" value="NZ_BASZ01000005.1"/>
</dbReference>
<dbReference type="CDD" id="cd00305">
    <property type="entry name" value="Cu-Zn_Superoxide_Dismutase"/>
    <property type="match status" value="1"/>
</dbReference>
<comment type="similarity">
    <text evidence="1">Belongs to the Cu-Zn superoxide dismutase family.</text>
</comment>
<dbReference type="OrthoDB" id="5431326at2"/>
<feature type="signal peptide" evidence="2">
    <location>
        <begin position="1"/>
        <end position="23"/>
    </location>
</feature>
<protein>
    <submittedName>
        <fullName evidence="4">Superoxide dismutase [Cu-Zn]</fullName>
    </submittedName>
</protein>